<evidence type="ECO:0000256" key="6">
    <source>
        <dbReference type="HAMAP-Rule" id="MF_00180"/>
    </source>
</evidence>
<dbReference type="GO" id="GO:0008686">
    <property type="term" value="F:3,4-dihydroxy-2-butanone-4-phosphate synthase activity"/>
    <property type="evidence" value="ECO:0007669"/>
    <property type="project" value="UniProtKB-UniRule"/>
</dbReference>
<evidence type="ECO:0000313" key="8">
    <source>
        <dbReference type="EMBL" id="SFM47859.1"/>
    </source>
</evidence>
<comment type="catalytic activity">
    <reaction evidence="6 7">
        <text>D-ribulose 5-phosphate = (2S)-2-hydroxy-3-oxobutyl phosphate + formate + H(+)</text>
        <dbReference type="Rhea" id="RHEA:18457"/>
        <dbReference type="ChEBI" id="CHEBI:15378"/>
        <dbReference type="ChEBI" id="CHEBI:15740"/>
        <dbReference type="ChEBI" id="CHEBI:58121"/>
        <dbReference type="ChEBI" id="CHEBI:58830"/>
        <dbReference type="EC" id="4.1.99.12"/>
    </reaction>
</comment>
<dbReference type="UniPathway" id="UPA00275">
    <property type="reaction ID" value="UER00399"/>
</dbReference>
<protein>
    <recommendedName>
        <fullName evidence="6 7">3,4-dihydroxy-2-butanone 4-phosphate synthase</fullName>
        <shortName evidence="6 7">DHBP synthase</shortName>
        <ecNumber evidence="6 7">4.1.99.12</ecNumber>
    </recommendedName>
</protein>
<accession>A0A1I4R6K8</accession>
<dbReference type="PANTHER" id="PTHR21327:SF46">
    <property type="entry name" value="3,4-DIHYDROXY-2-BUTANONE 4-PHOSPHATE SYNTHASE"/>
    <property type="match status" value="1"/>
</dbReference>
<keyword evidence="4 6" id="KW-0464">Manganese</keyword>
<dbReference type="RefSeq" id="WP_394328915.1">
    <property type="nucleotide sequence ID" value="NZ_FOUJ01000002.1"/>
</dbReference>
<evidence type="ECO:0000256" key="2">
    <source>
        <dbReference type="ARBA" id="ARBA00022723"/>
    </source>
</evidence>
<evidence type="ECO:0000313" key="9">
    <source>
        <dbReference type="Proteomes" id="UP000198535"/>
    </source>
</evidence>
<dbReference type="EC" id="4.1.99.12" evidence="6 7"/>
<comment type="caution">
    <text evidence="6">Lacks conserved residue(s) required for the propagation of feature annotation.</text>
</comment>
<feature type="binding site" evidence="6">
    <location>
        <begin position="180"/>
        <end position="184"/>
    </location>
    <ligand>
        <name>D-ribulose 5-phosphate</name>
        <dbReference type="ChEBI" id="CHEBI:58121"/>
    </ligand>
</feature>
<feature type="site" description="Essential for catalytic activity" evidence="6">
    <location>
        <position position="166"/>
    </location>
</feature>
<evidence type="ECO:0000256" key="3">
    <source>
        <dbReference type="ARBA" id="ARBA00022842"/>
    </source>
</evidence>
<gene>
    <name evidence="6" type="primary">ribB</name>
    <name evidence="8" type="ORF">SAMN04488696_1391</name>
</gene>
<dbReference type="GO" id="GO:0005829">
    <property type="term" value="C:cytosol"/>
    <property type="evidence" value="ECO:0007669"/>
    <property type="project" value="TreeGrafter"/>
</dbReference>
<dbReference type="SUPFAM" id="SSF55821">
    <property type="entry name" value="YrdC/RibB"/>
    <property type="match status" value="1"/>
</dbReference>
<dbReference type="AlphaFoldDB" id="A0A1I4R6K8"/>
<sequence length="247" mass="27259">MSECDNMDSSAKAYSKNIQKAIKALQRGEMILLFDLEGREAETDFTIAANAVTPEDVRWMRKDAGGLICVALDSEASEELGLPFMADVMREATQCSTALHKIVEKGGDLKYDSRSSFSIWVNHRDTRTGIPDNDRALTINKLGEIVDRTLAGEEVHFGSEFRTPGHVATLRAAKGLVHERMGQTELSIALAKIAGITPVMVVCEMLDDENGRALEKTDAKQYGKDNDLVFVEGEEVVEAYDIWLSSQ</sequence>
<evidence type="ECO:0000256" key="5">
    <source>
        <dbReference type="ARBA" id="ARBA00023239"/>
    </source>
</evidence>
<comment type="cofactor">
    <cofactor evidence="6 7">
        <name>Mg(2+)</name>
        <dbReference type="ChEBI" id="CHEBI:18420"/>
    </cofactor>
    <cofactor evidence="6 7">
        <name>Mn(2+)</name>
        <dbReference type="ChEBI" id="CHEBI:29035"/>
    </cofactor>
    <text evidence="6 7">Binds 2 divalent metal cations per subunit. Magnesium or manganese.</text>
</comment>
<comment type="subunit">
    <text evidence="6 7">Homodimer.</text>
</comment>
<dbReference type="Pfam" id="PF00926">
    <property type="entry name" value="DHBP_synthase"/>
    <property type="match status" value="1"/>
</dbReference>
<feature type="binding site" evidence="6">
    <location>
        <position position="40"/>
    </location>
    <ligand>
        <name>Mg(2+)</name>
        <dbReference type="ChEBI" id="CHEBI:18420"/>
        <label>1</label>
    </ligand>
</feature>
<name>A0A1I4R6K8_9EURY</name>
<reference evidence="9" key="1">
    <citation type="submission" date="2016-10" db="EMBL/GenBank/DDBJ databases">
        <authorList>
            <person name="Varghese N."/>
            <person name="Submissions S."/>
        </authorList>
    </citation>
    <scope>NUCLEOTIDE SEQUENCE [LARGE SCALE GENOMIC DNA]</scope>
    <source>
        <strain evidence="9">Mob M</strain>
    </source>
</reference>
<dbReference type="EMBL" id="FOUJ01000002">
    <property type="protein sequence ID" value="SFM47859.1"/>
    <property type="molecule type" value="Genomic_DNA"/>
</dbReference>
<feature type="binding site" evidence="6">
    <location>
        <position position="44"/>
    </location>
    <ligand>
        <name>D-ribulose 5-phosphate</name>
        <dbReference type="ChEBI" id="CHEBI:58121"/>
    </ligand>
</feature>
<comment type="similarity">
    <text evidence="6 7">Belongs to the DHBP synthase family.</text>
</comment>
<keyword evidence="3 6" id="KW-0460">Magnesium</keyword>
<dbReference type="PANTHER" id="PTHR21327">
    <property type="entry name" value="GTP CYCLOHYDROLASE II-RELATED"/>
    <property type="match status" value="1"/>
</dbReference>
<keyword evidence="5 6" id="KW-0456">Lyase</keyword>
<keyword evidence="2 6" id="KW-0479">Metal-binding</keyword>
<dbReference type="GO" id="GO:0009231">
    <property type="term" value="P:riboflavin biosynthetic process"/>
    <property type="evidence" value="ECO:0007669"/>
    <property type="project" value="UniProtKB-UniRule"/>
</dbReference>
<evidence type="ECO:0000256" key="4">
    <source>
        <dbReference type="ARBA" id="ARBA00023211"/>
    </source>
</evidence>
<dbReference type="InterPro" id="IPR017945">
    <property type="entry name" value="DHBP_synth_RibB-like_a/b_dom"/>
</dbReference>
<proteinExistence type="inferred from homology"/>
<dbReference type="GO" id="GO:0000287">
    <property type="term" value="F:magnesium ion binding"/>
    <property type="evidence" value="ECO:0007669"/>
    <property type="project" value="UniProtKB-UniRule"/>
</dbReference>
<evidence type="ECO:0000256" key="1">
    <source>
        <dbReference type="ARBA" id="ARBA00022619"/>
    </source>
</evidence>
<keyword evidence="9" id="KW-1185">Reference proteome</keyword>
<feature type="binding site" evidence="6">
    <location>
        <position position="40"/>
    </location>
    <ligand>
        <name>Mg(2+)</name>
        <dbReference type="ChEBI" id="CHEBI:18420"/>
        <label>2</label>
    </ligand>
</feature>
<evidence type="ECO:0000256" key="7">
    <source>
        <dbReference type="RuleBase" id="RU003843"/>
    </source>
</evidence>
<keyword evidence="1 6" id="KW-0686">Riboflavin biosynthesis</keyword>
<dbReference type="Proteomes" id="UP000198535">
    <property type="component" value="Unassembled WGS sequence"/>
</dbReference>
<dbReference type="HAMAP" id="MF_00180">
    <property type="entry name" value="RibB"/>
    <property type="match status" value="1"/>
</dbReference>
<dbReference type="GO" id="GO:0030145">
    <property type="term" value="F:manganese ion binding"/>
    <property type="evidence" value="ECO:0007669"/>
    <property type="project" value="UniProtKB-UniRule"/>
</dbReference>
<comment type="function">
    <text evidence="6 7">Catalyzes the conversion of D-ribulose 5-phosphate to formate and 3,4-dihydroxy-2-butanone 4-phosphate.</text>
</comment>
<dbReference type="Gene3D" id="3.90.870.10">
    <property type="entry name" value="DHBP synthase"/>
    <property type="match status" value="1"/>
</dbReference>
<comment type="pathway">
    <text evidence="6 7">Cofactor biosynthesis; riboflavin biosynthesis; 2-hydroxy-3-oxobutyl phosphate from D-ribulose 5-phosphate: step 1/1.</text>
</comment>
<feature type="binding site" evidence="6">
    <location>
        <begin position="39"/>
        <end position="40"/>
    </location>
    <ligand>
        <name>D-ribulose 5-phosphate</name>
        <dbReference type="ChEBI" id="CHEBI:58121"/>
    </ligand>
</feature>
<dbReference type="STRING" id="487685.SAMN04488696_1391"/>
<organism evidence="8 9">
    <name type="scientific">Methanolobus profundi</name>
    <dbReference type="NCBI Taxonomy" id="487685"/>
    <lineage>
        <taxon>Archaea</taxon>
        <taxon>Methanobacteriati</taxon>
        <taxon>Methanobacteriota</taxon>
        <taxon>Stenosarchaea group</taxon>
        <taxon>Methanomicrobia</taxon>
        <taxon>Methanosarcinales</taxon>
        <taxon>Methanosarcinaceae</taxon>
        <taxon>Methanolobus</taxon>
    </lineage>
</organism>
<dbReference type="InterPro" id="IPR000422">
    <property type="entry name" value="DHBP_synthase_RibB"/>
</dbReference>
<dbReference type="NCBIfam" id="TIGR00506">
    <property type="entry name" value="ribB"/>
    <property type="match status" value="1"/>
</dbReference>
<feature type="site" description="Essential for catalytic activity" evidence="6">
    <location>
        <position position="204"/>
    </location>
</feature>